<dbReference type="Pfam" id="PF05699">
    <property type="entry name" value="Dimer_Tnp_hAT"/>
    <property type="match status" value="1"/>
</dbReference>
<feature type="transmembrane region" description="Helical" evidence="1">
    <location>
        <begin position="82"/>
        <end position="100"/>
    </location>
</feature>
<accession>A0A3M7RM84</accession>
<protein>
    <recommendedName>
        <fullName evidence="2">HAT C-terminal dimerisation domain-containing protein</fullName>
    </recommendedName>
</protein>
<dbReference type="AlphaFoldDB" id="A0A3M7RM84"/>
<keyword evidence="1" id="KW-0472">Membrane</keyword>
<evidence type="ECO:0000256" key="1">
    <source>
        <dbReference type="SAM" id="Phobius"/>
    </source>
</evidence>
<keyword evidence="1" id="KW-1133">Transmembrane helix</keyword>
<dbReference type="Proteomes" id="UP000276133">
    <property type="component" value="Unassembled WGS sequence"/>
</dbReference>
<comment type="caution">
    <text evidence="3">The sequence shown here is derived from an EMBL/GenBank/DDBJ whole genome shotgun (WGS) entry which is preliminary data.</text>
</comment>
<proteinExistence type="predicted"/>
<evidence type="ECO:0000313" key="4">
    <source>
        <dbReference type="Proteomes" id="UP000276133"/>
    </source>
</evidence>
<name>A0A3M7RM84_BRAPC</name>
<keyword evidence="1" id="KW-0812">Transmembrane</keyword>
<evidence type="ECO:0000259" key="2">
    <source>
        <dbReference type="Pfam" id="PF05699"/>
    </source>
</evidence>
<gene>
    <name evidence="3" type="ORF">BpHYR1_002662</name>
</gene>
<keyword evidence="4" id="KW-1185">Reference proteome</keyword>
<reference evidence="3 4" key="1">
    <citation type="journal article" date="2018" name="Sci. Rep.">
        <title>Genomic signatures of local adaptation to the degree of environmental predictability in rotifers.</title>
        <authorList>
            <person name="Franch-Gras L."/>
            <person name="Hahn C."/>
            <person name="Garcia-Roger E.M."/>
            <person name="Carmona M.J."/>
            <person name="Serra M."/>
            <person name="Gomez A."/>
        </authorList>
    </citation>
    <scope>NUCLEOTIDE SEQUENCE [LARGE SCALE GENOMIC DNA]</scope>
    <source>
        <strain evidence="3">HYR1</strain>
    </source>
</reference>
<dbReference type="InterPro" id="IPR008906">
    <property type="entry name" value="HATC_C_dom"/>
</dbReference>
<dbReference type="EMBL" id="REGN01003090">
    <property type="protein sequence ID" value="RNA24614.1"/>
    <property type="molecule type" value="Genomic_DNA"/>
</dbReference>
<dbReference type="SUPFAM" id="SSF53098">
    <property type="entry name" value="Ribonuclease H-like"/>
    <property type="match status" value="1"/>
</dbReference>
<evidence type="ECO:0000313" key="3">
    <source>
        <dbReference type="EMBL" id="RNA24614.1"/>
    </source>
</evidence>
<sequence>MAMDYLGIMPSIFPSERCFSIANLTIDKNRSNLAPDTVQELLCLKLKLKNKSLDSFLVFRTSGHLTGQLLAAKLGVKKNRNWLFVVSYLFSPVGSCWILIVDRIIYTVYFGVFKVHCEVPLLKKRSKITNVFMSLSMFSVLLDLLTMRSCRSLVPLFKLLTSSSSSSELESSCSYNSESVPIKQFAQSLSSVSLNNSLSSCQTTKIKIKRSNDKIEKIILFTKQLIDMLCLVYFHTKLKSALSFSNIKILIKIQYLLKMNIKVLDLNF</sequence>
<dbReference type="GO" id="GO:0046983">
    <property type="term" value="F:protein dimerization activity"/>
    <property type="evidence" value="ECO:0007669"/>
    <property type="project" value="InterPro"/>
</dbReference>
<feature type="domain" description="HAT C-terminal dimerisation" evidence="2">
    <location>
        <begin position="1"/>
        <end position="45"/>
    </location>
</feature>
<organism evidence="3 4">
    <name type="scientific">Brachionus plicatilis</name>
    <name type="common">Marine rotifer</name>
    <name type="synonym">Brachionus muelleri</name>
    <dbReference type="NCBI Taxonomy" id="10195"/>
    <lineage>
        <taxon>Eukaryota</taxon>
        <taxon>Metazoa</taxon>
        <taxon>Spiralia</taxon>
        <taxon>Gnathifera</taxon>
        <taxon>Rotifera</taxon>
        <taxon>Eurotatoria</taxon>
        <taxon>Monogononta</taxon>
        <taxon>Pseudotrocha</taxon>
        <taxon>Ploima</taxon>
        <taxon>Brachionidae</taxon>
        <taxon>Brachionus</taxon>
    </lineage>
</organism>
<dbReference type="InterPro" id="IPR012337">
    <property type="entry name" value="RNaseH-like_sf"/>
</dbReference>